<dbReference type="PROSITE" id="PS51257">
    <property type="entry name" value="PROKAR_LIPOPROTEIN"/>
    <property type="match status" value="1"/>
</dbReference>
<dbReference type="AlphaFoldDB" id="A0AAN1GRG3"/>
<dbReference type="EMBL" id="CP010767">
    <property type="protein sequence ID" value="ATG43676.1"/>
    <property type="molecule type" value="Genomic_DNA"/>
</dbReference>
<accession>A0AAN1GRG3</accession>
<organism evidence="2 3">
    <name type="scientific">Phaeobacter piscinae</name>
    <dbReference type="NCBI Taxonomy" id="1580596"/>
    <lineage>
        <taxon>Bacteria</taxon>
        <taxon>Pseudomonadati</taxon>
        <taxon>Pseudomonadota</taxon>
        <taxon>Alphaproteobacteria</taxon>
        <taxon>Rhodobacterales</taxon>
        <taxon>Roseobacteraceae</taxon>
        <taxon>Phaeobacter</taxon>
    </lineage>
</organism>
<gene>
    <name evidence="2" type="ORF">PhaeoP13_01739</name>
</gene>
<feature type="chain" id="PRO_5042928095" description="Lipoprotein" evidence="1">
    <location>
        <begin position="20"/>
        <end position="146"/>
    </location>
</feature>
<reference evidence="2 3" key="1">
    <citation type="journal article" date="2017" name="Front. Microbiol.">
        <title>Phaeobacter piscinae sp. nov., a species of the Roseobacter group and potential aquaculture probiont.</title>
        <authorList>
            <person name="Sonnenschein E.C."/>
            <person name="Phippen C.B.W."/>
            <person name="Nielsen K.F."/>
            <person name="Mateiu R.V."/>
            <person name="Melchiorsen J."/>
            <person name="Gram L."/>
            <person name="Overmann J."/>
            <person name="Freese H.M."/>
        </authorList>
    </citation>
    <scope>NUCLEOTIDE SEQUENCE [LARGE SCALE GENOMIC DNA]</scope>
    <source>
        <strain evidence="2 3">P13</strain>
    </source>
</reference>
<evidence type="ECO:0008006" key="4">
    <source>
        <dbReference type="Google" id="ProtNLM"/>
    </source>
</evidence>
<feature type="signal peptide" evidence="1">
    <location>
        <begin position="1"/>
        <end position="19"/>
    </location>
</feature>
<dbReference type="Proteomes" id="UP000218606">
    <property type="component" value="Chromosome"/>
</dbReference>
<evidence type="ECO:0000313" key="2">
    <source>
        <dbReference type="EMBL" id="ATG43676.1"/>
    </source>
</evidence>
<keyword evidence="1" id="KW-0732">Signal</keyword>
<protein>
    <recommendedName>
        <fullName evidence="4">Lipoprotein</fullName>
    </recommendedName>
</protein>
<sequence>MRSLSLLMLCVVLASCAKGAGIIAGAIAGGPSVAANVQVGRTNVQTVGQTTLQDQRIDDTQARNIEQSSGDTQLRTERVETVILREDPPAWLLLVALIGWLLPTPQQIGVAFVSLVARPFRGSLPGGVRPVGMHMRRNLCVGAAVA</sequence>
<evidence type="ECO:0000256" key="1">
    <source>
        <dbReference type="SAM" id="SignalP"/>
    </source>
</evidence>
<dbReference type="RefSeq" id="WP_096871487.1">
    <property type="nucleotide sequence ID" value="NZ_CP010767.1"/>
</dbReference>
<proteinExistence type="predicted"/>
<name>A0AAN1GRG3_9RHOB</name>
<dbReference type="NCBIfam" id="NF037952">
    <property type="entry name" value="spanin2_3"/>
    <property type="match status" value="1"/>
</dbReference>
<evidence type="ECO:0000313" key="3">
    <source>
        <dbReference type="Proteomes" id="UP000218606"/>
    </source>
</evidence>